<reference evidence="8 9" key="1">
    <citation type="journal article" date="2016" name="Antonie Van Leeuwenhoek">
        <title>Bacillus depressus sp. nov., isolated from soil of a sunflower field.</title>
        <authorList>
            <person name="Wei X."/>
            <person name="Xin D."/>
            <person name="Xin Y."/>
            <person name="Zhang H."/>
            <person name="Wang T."/>
            <person name="Zhang J."/>
        </authorList>
    </citation>
    <scope>NUCLEOTIDE SEQUENCE [LARGE SCALE GENOMIC DNA]</scope>
    <source>
        <strain evidence="8 9">BZ1</strain>
    </source>
</reference>
<dbReference type="PANTHER" id="PTHR37311:SF1">
    <property type="entry name" value="2-PHOSPHOSULFOLACTATE PHOSPHATASE-RELATED"/>
    <property type="match status" value="1"/>
</dbReference>
<comment type="caution">
    <text evidence="8">The sequence shown here is derived from an EMBL/GenBank/DDBJ whole genome shotgun (WGS) entry which is preliminary data.</text>
</comment>
<gene>
    <name evidence="8" type="ORF">F7731_12135</name>
</gene>
<organism evidence="8 9">
    <name type="scientific">Cytobacillus depressus</name>
    <dbReference type="NCBI Taxonomy" id="1602942"/>
    <lineage>
        <taxon>Bacteria</taxon>
        <taxon>Bacillati</taxon>
        <taxon>Bacillota</taxon>
        <taxon>Bacilli</taxon>
        <taxon>Bacillales</taxon>
        <taxon>Bacillaceae</taxon>
        <taxon>Cytobacillus</taxon>
    </lineage>
</organism>
<evidence type="ECO:0000256" key="7">
    <source>
        <dbReference type="ARBA" id="ARBA00033711"/>
    </source>
</evidence>
<keyword evidence="9" id="KW-1185">Reference proteome</keyword>
<sequence length="241" mass="26360">MGKIHLLFKKEEIDEEKMKNHVAVVFDVLLATSTITAGLHFGAKEVIPVRQGEEALKVAKGRNEDSFLLVGEYKGKTIDGFHAPQPLPLRDEVRGKSIILSTTNGTVAVRKASTATQVYIGSLLNGQAVAERILEKHREETIILICSGTDGSFCIEDFYGAGYLLDCLSEGGQQVWELTDAAQAALLFYQANRNRSEEILQTSRVGQRILGRGAETELSFVAQCGVLSIIPYFDGKSIQVS</sequence>
<keyword evidence="5" id="KW-0378">Hydrolase</keyword>
<dbReference type="EMBL" id="WBOS01000004">
    <property type="protein sequence ID" value="KAB2336237.1"/>
    <property type="molecule type" value="Genomic_DNA"/>
</dbReference>
<evidence type="ECO:0000256" key="2">
    <source>
        <dbReference type="ARBA" id="ARBA00009997"/>
    </source>
</evidence>
<evidence type="ECO:0000256" key="5">
    <source>
        <dbReference type="ARBA" id="ARBA00022801"/>
    </source>
</evidence>
<evidence type="ECO:0000256" key="4">
    <source>
        <dbReference type="ARBA" id="ARBA00021948"/>
    </source>
</evidence>
<dbReference type="RefSeq" id="WP_151535041.1">
    <property type="nucleotide sequence ID" value="NZ_WBOS01000004.1"/>
</dbReference>
<evidence type="ECO:0000256" key="1">
    <source>
        <dbReference type="ARBA" id="ARBA00001946"/>
    </source>
</evidence>
<comment type="similarity">
    <text evidence="2">Belongs to the ComB family.</text>
</comment>
<evidence type="ECO:0000256" key="6">
    <source>
        <dbReference type="ARBA" id="ARBA00022842"/>
    </source>
</evidence>
<dbReference type="OrthoDB" id="4913at2"/>
<dbReference type="EC" id="3.1.3.71" evidence="3"/>
<dbReference type="Gene3D" id="3.90.1560.10">
    <property type="entry name" value="ComB-like"/>
    <property type="match status" value="1"/>
</dbReference>
<dbReference type="InterPro" id="IPR036702">
    <property type="entry name" value="ComB-like_sf"/>
</dbReference>
<dbReference type="GO" id="GO:0050532">
    <property type="term" value="F:2-phosphosulfolactate phosphatase activity"/>
    <property type="evidence" value="ECO:0007669"/>
    <property type="project" value="UniProtKB-EC"/>
</dbReference>
<dbReference type="SUPFAM" id="SSF142823">
    <property type="entry name" value="ComB-like"/>
    <property type="match status" value="1"/>
</dbReference>
<dbReference type="Pfam" id="PF04029">
    <property type="entry name" value="2-ph_phosp"/>
    <property type="match status" value="1"/>
</dbReference>
<proteinExistence type="inferred from homology"/>
<comment type="catalytic activity">
    <reaction evidence="7">
        <text>(2R)-O-phospho-3-sulfolactate + H2O = (2R)-3-sulfolactate + phosphate</text>
        <dbReference type="Rhea" id="RHEA:23416"/>
        <dbReference type="ChEBI" id="CHEBI:15377"/>
        <dbReference type="ChEBI" id="CHEBI:15597"/>
        <dbReference type="ChEBI" id="CHEBI:43474"/>
        <dbReference type="ChEBI" id="CHEBI:58738"/>
        <dbReference type="EC" id="3.1.3.71"/>
    </reaction>
</comment>
<name>A0A6L3VA48_9BACI</name>
<protein>
    <recommendedName>
        <fullName evidence="4">Probable 2-phosphosulfolactate phosphatase</fullName>
        <ecNumber evidence="3">3.1.3.71</ecNumber>
    </recommendedName>
</protein>
<accession>A0A6L3VA48</accession>
<dbReference type="AlphaFoldDB" id="A0A6L3VA48"/>
<dbReference type="PANTHER" id="PTHR37311">
    <property type="entry name" value="2-PHOSPHOSULFOLACTATE PHOSPHATASE-RELATED"/>
    <property type="match status" value="1"/>
</dbReference>
<dbReference type="GO" id="GO:0050545">
    <property type="term" value="F:sulfopyruvate decarboxylase activity"/>
    <property type="evidence" value="ECO:0007669"/>
    <property type="project" value="TreeGrafter"/>
</dbReference>
<evidence type="ECO:0000256" key="3">
    <source>
        <dbReference type="ARBA" id="ARBA00012953"/>
    </source>
</evidence>
<evidence type="ECO:0000313" key="9">
    <source>
        <dbReference type="Proteomes" id="UP000481030"/>
    </source>
</evidence>
<dbReference type="Proteomes" id="UP000481030">
    <property type="component" value="Unassembled WGS sequence"/>
</dbReference>
<dbReference type="InterPro" id="IPR005238">
    <property type="entry name" value="ComB-like"/>
</dbReference>
<evidence type="ECO:0000313" key="8">
    <source>
        <dbReference type="EMBL" id="KAB2336237.1"/>
    </source>
</evidence>
<dbReference type="GO" id="GO:0000287">
    <property type="term" value="F:magnesium ion binding"/>
    <property type="evidence" value="ECO:0007669"/>
    <property type="project" value="InterPro"/>
</dbReference>
<comment type="cofactor">
    <cofactor evidence="1">
        <name>Mg(2+)</name>
        <dbReference type="ChEBI" id="CHEBI:18420"/>
    </cofactor>
</comment>
<keyword evidence="6" id="KW-0460">Magnesium</keyword>